<dbReference type="RefSeq" id="WP_015106483.1">
    <property type="nucleotide sequence ID" value="NZ_AP026684.1"/>
</dbReference>
<comment type="similarity">
    <text evidence="2">Belongs to the MoaE family.</text>
</comment>
<evidence type="ECO:0000256" key="1">
    <source>
        <dbReference type="ARBA" id="ARBA00005046"/>
    </source>
</evidence>
<organism evidence="11 12">
    <name type="scientific">Helicobacter heilmannii</name>
    <dbReference type="NCBI Taxonomy" id="35817"/>
    <lineage>
        <taxon>Bacteria</taxon>
        <taxon>Pseudomonadati</taxon>
        <taxon>Campylobacterota</taxon>
        <taxon>Epsilonproteobacteria</taxon>
        <taxon>Campylobacterales</taxon>
        <taxon>Helicobacteraceae</taxon>
        <taxon>Helicobacter</taxon>
    </lineage>
</organism>
<dbReference type="GeneID" id="76196948"/>
<dbReference type="InterPro" id="IPR003448">
    <property type="entry name" value="Mopterin_biosynth_MoaE"/>
</dbReference>
<dbReference type="EMBL" id="CDMK01000001">
    <property type="protein sequence ID" value="CRI34386.1"/>
    <property type="molecule type" value="Genomic_DNA"/>
</dbReference>
<reference evidence="12" key="1">
    <citation type="submission" date="2014-12" db="EMBL/GenBank/DDBJ databases">
        <authorList>
            <person name="Smet A."/>
        </authorList>
    </citation>
    <scope>NUCLEOTIDE SEQUENCE [LARGE SCALE GENOMIC DNA]</scope>
</reference>
<evidence type="ECO:0000256" key="9">
    <source>
        <dbReference type="ARBA" id="ARBA00032474"/>
    </source>
</evidence>
<evidence type="ECO:0000256" key="6">
    <source>
        <dbReference type="ARBA" id="ARBA00029745"/>
    </source>
</evidence>
<dbReference type="Proteomes" id="UP000046090">
    <property type="component" value="Unassembled WGS sequence"/>
</dbReference>
<evidence type="ECO:0000256" key="10">
    <source>
        <dbReference type="ARBA" id="ARBA00049878"/>
    </source>
</evidence>
<comment type="subunit">
    <text evidence="5">Heterotetramer of 2 MoaD subunits and 2 MoaE subunits. Also stable as homodimer. The enzyme changes between these two forms during catalysis.</text>
</comment>
<sequence length="145" mass="16316">MLEVFDGALDTNALYGAWSKLCAAKNLGALCVFSGFVRPEEGLEGLSFEVYMPLFEAWFSTWQERANVQEVYLCLAHSKGDVLVGQSSYMAGLMGAHRQKVLELYAPFIEDFKHNAPIYKYDLRNGQRIYAKDRSHPLKGSGLLQ</sequence>
<accession>A0A0K2Y5F2</accession>
<protein>
    <recommendedName>
        <fullName evidence="4">Molybdopterin synthase catalytic subunit</fullName>
        <ecNumber evidence="3">2.8.1.12</ecNumber>
    </recommendedName>
    <alternativeName>
        <fullName evidence="8">MPT synthase subunit 2</fullName>
    </alternativeName>
    <alternativeName>
        <fullName evidence="6">Molybdenum cofactor biosynthesis protein E</fullName>
    </alternativeName>
    <alternativeName>
        <fullName evidence="7">Molybdopterin-converting factor large subunit</fullName>
    </alternativeName>
    <alternativeName>
        <fullName evidence="9">Molybdopterin-converting factor subunit 2</fullName>
    </alternativeName>
</protein>
<comment type="pathway">
    <text evidence="1">Cofactor biosynthesis; molybdopterin biosynthesis.</text>
</comment>
<evidence type="ECO:0000313" key="12">
    <source>
        <dbReference type="Proteomes" id="UP000046090"/>
    </source>
</evidence>
<dbReference type="UniPathway" id="UPA00344"/>
<evidence type="ECO:0000256" key="3">
    <source>
        <dbReference type="ARBA" id="ARBA00011950"/>
    </source>
</evidence>
<evidence type="ECO:0000256" key="5">
    <source>
        <dbReference type="ARBA" id="ARBA00026066"/>
    </source>
</evidence>
<evidence type="ECO:0000313" key="11">
    <source>
        <dbReference type="EMBL" id="CRI34386.1"/>
    </source>
</evidence>
<keyword evidence="12" id="KW-1185">Reference proteome</keyword>
<dbReference type="GO" id="GO:0030366">
    <property type="term" value="F:molybdopterin synthase activity"/>
    <property type="evidence" value="ECO:0007669"/>
    <property type="project" value="UniProtKB-EC"/>
</dbReference>
<evidence type="ECO:0000256" key="4">
    <source>
        <dbReference type="ARBA" id="ARBA00013858"/>
    </source>
</evidence>
<dbReference type="EC" id="2.8.1.12" evidence="3"/>
<proteinExistence type="inferred from homology"/>
<evidence type="ECO:0000256" key="8">
    <source>
        <dbReference type="ARBA" id="ARBA00030781"/>
    </source>
</evidence>
<evidence type="ECO:0000256" key="2">
    <source>
        <dbReference type="ARBA" id="ARBA00005426"/>
    </source>
</evidence>
<dbReference type="InterPro" id="IPR036563">
    <property type="entry name" value="MoaE_sf"/>
</dbReference>
<comment type="catalytic activity">
    <reaction evidence="10">
        <text>2 [molybdopterin-synthase sulfur-carrier protein]-C-terminal-Gly-aminoethanethioate + cyclic pyranopterin phosphate + H2O = molybdopterin + 2 [molybdopterin-synthase sulfur-carrier protein]-C-terminal Gly-Gly + 2 H(+)</text>
        <dbReference type="Rhea" id="RHEA:26333"/>
        <dbReference type="Rhea" id="RHEA-COMP:12202"/>
        <dbReference type="Rhea" id="RHEA-COMP:19907"/>
        <dbReference type="ChEBI" id="CHEBI:15377"/>
        <dbReference type="ChEBI" id="CHEBI:15378"/>
        <dbReference type="ChEBI" id="CHEBI:58698"/>
        <dbReference type="ChEBI" id="CHEBI:59648"/>
        <dbReference type="ChEBI" id="CHEBI:90778"/>
        <dbReference type="ChEBI" id="CHEBI:232372"/>
        <dbReference type="EC" id="2.8.1.12"/>
    </reaction>
</comment>
<dbReference type="SUPFAM" id="SSF54690">
    <property type="entry name" value="Molybdopterin synthase subunit MoaE"/>
    <property type="match status" value="1"/>
</dbReference>
<evidence type="ECO:0000256" key="7">
    <source>
        <dbReference type="ARBA" id="ARBA00030407"/>
    </source>
</evidence>
<name>A0A0K2Y5F2_HELHE</name>
<dbReference type="Gene3D" id="3.90.1170.40">
    <property type="entry name" value="Molybdopterin biosynthesis MoaE subunit"/>
    <property type="match status" value="1"/>
</dbReference>
<dbReference type="GO" id="GO:0006777">
    <property type="term" value="P:Mo-molybdopterin cofactor biosynthetic process"/>
    <property type="evidence" value="ECO:0007669"/>
    <property type="project" value="InterPro"/>
</dbReference>
<dbReference type="AlphaFoldDB" id="A0A0K2Y5F2"/>
<gene>
    <name evidence="11" type="ORF">HHE01_12320</name>
</gene>
<dbReference type="Pfam" id="PF02391">
    <property type="entry name" value="MoaE"/>
    <property type="match status" value="1"/>
</dbReference>